<evidence type="ECO:0000256" key="6">
    <source>
        <dbReference type="ARBA" id="ARBA00022737"/>
    </source>
</evidence>
<comment type="subcellular location">
    <subcellularLocation>
        <location evidence="1">Endomembrane system</location>
        <topology evidence="1">Multi-pass membrane protein</topology>
    </subcellularLocation>
</comment>
<dbReference type="EMBL" id="BKCP01004938">
    <property type="protein sequence ID" value="GER34639.1"/>
    <property type="molecule type" value="Genomic_DNA"/>
</dbReference>
<keyword evidence="8 9" id="KW-0472">Membrane</keyword>
<evidence type="ECO:0000256" key="4">
    <source>
        <dbReference type="ARBA" id="ARBA00022597"/>
    </source>
</evidence>
<organism evidence="10 11">
    <name type="scientific">Striga asiatica</name>
    <name type="common">Asiatic witchweed</name>
    <name type="synonym">Buchnera asiatica</name>
    <dbReference type="NCBI Taxonomy" id="4170"/>
    <lineage>
        <taxon>Eukaryota</taxon>
        <taxon>Viridiplantae</taxon>
        <taxon>Streptophyta</taxon>
        <taxon>Embryophyta</taxon>
        <taxon>Tracheophyta</taxon>
        <taxon>Spermatophyta</taxon>
        <taxon>Magnoliopsida</taxon>
        <taxon>eudicotyledons</taxon>
        <taxon>Gunneridae</taxon>
        <taxon>Pentapetalae</taxon>
        <taxon>asterids</taxon>
        <taxon>lamiids</taxon>
        <taxon>Lamiales</taxon>
        <taxon>Orobanchaceae</taxon>
        <taxon>Buchnereae</taxon>
        <taxon>Striga</taxon>
    </lineage>
</organism>
<dbReference type="OrthoDB" id="409725at2759"/>
<evidence type="ECO:0000256" key="5">
    <source>
        <dbReference type="ARBA" id="ARBA00022692"/>
    </source>
</evidence>
<evidence type="ECO:0000256" key="3">
    <source>
        <dbReference type="ARBA" id="ARBA00022448"/>
    </source>
</evidence>
<keyword evidence="4 10" id="KW-0762">Sugar transport</keyword>
<dbReference type="GO" id="GO:0051119">
    <property type="term" value="F:sugar transmembrane transporter activity"/>
    <property type="evidence" value="ECO:0007669"/>
    <property type="project" value="InterPro"/>
</dbReference>
<dbReference type="GO" id="GO:0051260">
    <property type="term" value="P:protein homooligomerization"/>
    <property type="evidence" value="ECO:0007669"/>
    <property type="project" value="UniProtKB-ARBA"/>
</dbReference>
<dbReference type="AlphaFoldDB" id="A0A5A7PPF7"/>
<dbReference type="GO" id="GO:0016020">
    <property type="term" value="C:membrane"/>
    <property type="evidence" value="ECO:0007669"/>
    <property type="project" value="InterPro"/>
</dbReference>
<dbReference type="Pfam" id="PF03083">
    <property type="entry name" value="MtN3_slv"/>
    <property type="match status" value="2"/>
</dbReference>
<evidence type="ECO:0000256" key="8">
    <source>
        <dbReference type="ARBA" id="ARBA00023136"/>
    </source>
</evidence>
<dbReference type="Proteomes" id="UP000325081">
    <property type="component" value="Unassembled WGS sequence"/>
</dbReference>
<keyword evidence="7 9" id="KW-1133">Transmembrane helix</keyword>
<evidence type="ECO:0000256" key="7">
    <source>
        <dbReference type="ARBA" id="ARBA00022989"/>
    </source>
</evidence>
<evidence type="ECO:0000313" key="10">
    <source>
        <dbReference type="EMBL" id="GER34639.1"/>
    </source>
</evidence>
<dbReference type="PANTHER" id="PTHR10791">
    <property type="entry name" value="RAG1-ACTIVATING PROTEIN 1"/>
    <property type="match status" value="1"/>
</dbReference>
<dbReference type="InterPro" id="IPR047664">
    <property type="entry name" value="SWEET"/>
</dbReference>
<dbReference type="GO" id="GO:0012505">
    <property type="term" value="C:endomembrane system"/>
    <property type="evidence" value="ECO:0007669"/>
    <property type="project" value="UniProtKB-SubCell"/>
</dbReference>
<sequence length="194" mass="21414">MATLANCGLWALYGMPMVHPHSTLVVTINGLGFFIEITFLTLFFIFSDLKKRLRVVIIMVAICVCLAVLALLVLILAGTTQLRSTVVGSIAMAANILMYASPLSVMKLVITTRSVEYMPFLLSLFTLLNAICWLSYALIQFDLFLMIPNGMGTFFGLAQLILYAVFYKSSKQIIASKRAQTQVGLTEIRPDSNS</sequence>
<accession>A0A5A7PPF7</accession>
<name>A0A5A7PPF7_STRAF</name>
<feature type="transmembrane region" description="Helical" evidence="9">
    <location>
        <begin position="53"/>
        <end position="77"/>
    </location>
</feature>
<evidence type="ECO:0000256" key="9">
    <source>
        <dbReference type="SAM" id="Phobius"/>
    </source>
</evidence>
<keyword evidence="3" id="KW-0813">Transport</keyword>
<dbReference type="InterPro" id="IPR004316">
    <property type="entry name" value="SWEET_rpt"/>
</dbReference>
<evidence type="ECO:0000313" key="11">
    <source>
        <dbReference type="Proteomes" id="UP000325081"/>
    </source>
</evidence>
<comment type="caution">
    <text evidence="10">The sequence shown here is derived from an EMBL/GenBank/DDBJ whole genome shotgun (WGS) entry which is preliminary data.</text>
</comment>
<dbReference type="Gene3D" id="1.20.1280.290">
    <property type="match status" value="2"/>
</dbReference>
<feature type="transmembrane region" description="Helical" evidence="9">
    <location>
        <begin position="89"/>
        <end position="110"/>
    </location>
</feature>
<feature type="transmembrane region" description="Helical" evidence="9">
    <location>
        <begin position="117"/>
        <end position="139"/>
    </location>
</feature>
<feature type="transmembrane region" description="Helical" evidence="9">
    <location>
        <begin position="145"/>
        <end position="167"/>
    </location>
</feature>
<keyword evidence="6" id="KW-0677">Repeat</keyword>
<comment type="similarity">
    <text evidence="2">Belongs to the SWEET sugar transporter family.</text>
</comment>
<protein>
    <submittedName>
        <fullName evidence="10">Bidirectional sugar transporter SWEET4</fullName>
    </submittedName>
</protein>
<gene>
    <name evidence="10" type="ORF">STAS_10882</name>
</gene>
<reference evidence="11" key="1">
    <citation type="journal article" date="2019" name="Curr. Biol.">
        <title>Genome Sequence of Striga asiatica Provides Insight into the Evolution of Plant Parasitism.</title>
        <authorList>
            <person name="Yoshida S."/>
            <person name="Kim S."/>
            <person name="Wafula E.K."/>
            <person name="Tanskanen J."/>
            <person name="Kim Y.M."/>
            <person name="Honaas L."/>
            <person name="Yang Z."/>
            <person name="Spallek T."/>
            <person name="Conn C.E."/>
            <person name="Ichihashi Y."/>
            <person name="Cheong K."/>
            <person name="Cui S."/>
            <person name="Der J.P."/>
            <person name="Gundlach H."/>
            <person name="Jiao Y."/>
            <person name="Hori C."/>
            <person name="Ishida J.K."/>
            <person name="Kasahara H."/>
            <person name="Kiba T."/>
            <person name="Kim M.S."/>
            <person name="Koo N."/>
            <person name="Laohavisit A."/>
            <person name="Lee Y.H."/>
            <person name="Lumba S."/>
            <person name="McCourt P."/>
            <person name="Mortimer J.C."/>
            <person name="Mutuku J.M."/>
            <person name="Nomura T."/>
            <person name="Sasaki-Sekimoto Y."/>
            <person name="Seto Y."/>
            <person name="Wang Y."/>
            <person name="Wakatake T."/>
            <person name="Sakakibara H."/>
            <person name="Demura T."/>
            <person name="Yamaguchi S."/>
            <person name="Yoneyama K."/>
            <person name="Manabe R.I."/>
            <person name="Nelson D.C."/>
            <person name="Schulman A.H."/>
            <person name="Timko M.P."/>
            <person name="dePamphilis C.W."/>
            <person name="Choi D."/>
            <person name="Shirasu K."/>
        </authorList>
    </citation>
    <scope>NUCLEOTIDE SEQUENCE [LARGE SCALE GENOMIC DNA]</scope>
    <source>
        <strain evidence="11">cv. UVA1</strain>
    </source>
</reference>
<proteinExistence type="inferred from homology"/>
<keyword evidence="5 9" id="KW-0812">Transmembrane</keyword>
<dbReference type="PANTHER" id="PTHR10791:SF130">
    <property type="entry name" value="BIDIRECTIONAL SUGAR TRANSPORTER SWEET6-RELATED"/>
    <property type="match status" value="1"/>
</dbReference>
<feature type="transmembrane region" description="Helical" evidence="9">
    <location>
        <begin position="24"/>
        <end position="46"/>
    </location>
</feature>
<keyword evidence="11" id="KW-1185">Reference proteome</keyword>
<evidence type="ECO:0000256" key="2">
    <source>
        <dbReference type="ARBA" id="ARBA00007809"/>
    </source>
</evidence>
<evidence type="ECO:0000256" key="1">
    <source>
        <dbReference type="ARBA" id="ARBA00004127"/>
    </source>
</evidence>
<dbReference type="FunFam" id="1.20.1280.290:FF:000002">
    <property type="entry name" value="Bidirectional sugar transporter SWEET"/>
    <property type="match status" value="1"/>
</dbReference>